<keyword evidence="1" id="KW-1185">Reference proteome</keyword>
<protein>
    <submittedName>
        <fullName evidence="2">Uncharacterized protein LOC101899627</fullName>
    </submittedName>
    <submittedName>
        <fullName evidence="3">Uncharacterized protein LOC131806288</fullName>
    </submittedName>
</protein>
<reference evidence="2 3" key="1">
    <citation type="submission" date="2025-05" db="UniProtKB">
        <authorList>
            <consortium name="RefSeq"/>
        </authorList>
    </citation>
    <scope>IDENTIFICATION</scope>
    <source>
        <strain evidence="2 3">Aabys</strain>
        <tissue evidence="2 3">Whole body</tissue>
    </source>
</reference>
<sequence length="132" mass="14630">MSAVRYLIPGFDGGYQELGPLTAANGQGSSQRARTNKRQYVDTTKTIDEKKKWIPNLEMSSIQRGILHCNTRKTAESNYVASSSVCLSGVYSDVYREDTKSRWYSSDGKSAPPSMDWMGDGVALYSKNSART</sequence>
<dbReference type="Proteomes" id="UP001652621">
    <property type="component" value="Unplaced"/>
</dbReference>
<dbReference type="RefSeq" id="XP_058983747.1">
    <property type="nucleotide sequence ID" value="XM_059127764.1"/>
</dbReference>
<dbReference type="RefSeq" id="XP_058986256.1">
    <property type="nucleotide sequence ID" value="XM_059130273.1"/>
</dbReference>
<dbReference type="GeneID" id="101899627"/>
<evidence type="ECO:0000313" key="2">
    <source>
        <dbReference type="RefSeq" id="XP_058983747.1"/>
    </source>
</evidence>
<evidence type="ECO:0000313" key="3">
    <source>
        <dbReference type="RefSeq" id="XP_058986256.1"/>
    </source>
</evidence>
<evidence type="ECO:0000313" key="1">
    <source>
        <dbReference type="Proteomes" id="UP001652621"/>
    </source>
</evidence>
<accession>A0ABM3VD68</accession>
<proteinExistence type="predicted"/>
<gene>
    <name evidence="2" type="primary">LOC101899627</name>
    <name evidence="3" type="synonym">LOC131806288</name>
</gene>
<name>A0ABM3VD68_MUSDO</name>
<organism evidence="1 2">
    <name type="scientific">Musca domestica</name>
    <name type="common">House fly</name>
    <dbReference type="NCBI Taxonomy" id="7370"/>
    <lineage>
        <taxon>Eukaryota</taxon>
        <taxon>Metazoa</taxon>
        <taxon>Ecdysozoa</taxon>
        <taxon>Arthropoda</taxon>
        <taxon>Hexapoda</taxon>
        <taxon>Insecta</taxon>
        <taxon>Pterygota</taxon>
        <taxon>Neoptera</taxon>
        <taxon>Endopterygota</taxon>
        <taxon>Diptera</taxon>
        <taxon>Brachycera</taxon>
        <taxon>Muscomorpha</taxon>
        <taxon>Muscoidea</taxon>
        <taxon>Muscidae</taxon>
        <taxon>Musca</taxon>
    </lineage>
</organism>